<dbReference type="RefSeq" id="XP_037218785.1">
    <property type="nucleotide sequence ID" value="XM_037365543.1"/>
</dbReference>
<dbReference type="EMBL" id="JACAZF010000007">
    <property type="protein sequence ID" value="KAF7299397.1"/>
    <property type="molecule type" value="Genomic_DNA"/>
</dbReference>
<evidence type="ECO:0000256" key="1">
    <source>
        <dbReference type="SAM" id="MobiDB-lite"/>
    </source>
</evidence>
<name>A0A8H6SJE9_9AGAR</name>
<comment type="caution">
    <text evidence="2">The sequence shown here is derived from an EMBL/GenBank/DDBJ whole genome shotgun (WGS) entry which is preliminary data.</text>
</comment>
<gene>
    <name evidence="2" type="ORF">MIND_00889300</name>
</gene>
<feature type="region of interest" description="Disordered" evidence="1">
    <location>
        <begin position="879"/>
        <end position="990"/>
    </location>
</feature>
<evidence type="ECO:0000313" key="2">
    <source>
        <dbReference type="EMBL" id="KAF7299397.1"/>
    </source>
</evidence>
<evidence type="ECO:0000313" key="3">
    <source>
        <dbReference type="Proteomes" id="UP000636479"/>
    </source>
</evidence>
<dbReference type="Proteomes" id="UP000636479">
    <property type="component" value="Unassembled WGS sequence"/>
</dbReference>
<reference evidence="2" key="1">
    <citation type="submission" date="2020-05" db="EMBL/GenBank/DDBJ databases">
        <title>Mycena genomes resolve the evolution of fungal bioluminescence.</title>
        <authorList>
            <person name="Tsai I.J."/>
        </authorList>
    </citation>
    <scope>NUCLEOTIDE SEQUENCE</scope>
    <source>
        <strain evidence="2">171206Taipei</strain>
    </source>
</reference>
<feature type="compositionally biased region" description="Basic and acidic residues" evidence="1">
    <location>
        <begin position="902"/>
        <end position="912"/>
    </location>
</feature>
<organism evidence="2 3">
    <name type="scientific">Mycena indigotica</name>
    <dbReference type="NCBI Taxonomy" id="2126181"/>
    <lineage>
        <taxon>Eukaryota</taxon>
        <taxon>Fungi</taxon>
        <taxon>Dikarya</taxon>
        <taxon>Basidiomycota</taxon>
        <taxon>Agaricomycotina</taxon>
        <taxon>Agaricomycetes</taxon>
        <taxon>Agaricomycetidae</taxon>
        <taxon>Agaricales</taxon>
        <taxon>Marasmiineae</taxon>
        <taxon>Mycenaceae</taxon>
        <taxon>Mycena</taxon>
    </lineage>
</organism>
<proteinExistence type="predicted"/>
<sequence length="990" mass="111886">MDDQTLSRYSSDEEGLTVFKERHSQIDNLDAAAEFLSLVLKVSFSRAERPVDEDLTAITHCHELLVAQPKLYHAIQQARLEDNLALVTDSPYAPPLISTASRLYLDDFRPKMKIATEGRLLKSWEPRRHTKYTSESTLAFLESLKLYQRSRSLPIILHNLGGFSDDEVLRDRLSRIFTPTNKFLVNASGTGKTRLCYEGLCSKWGFYFSFHIDDGRLGSLDLHLLLPQSRHGEYRDSDIPQKTKIIATTLRAIFLARLLVFLSFLEAAVVDVDQFADEMKKRWLILQLVPGHLNELWDKIDIFEDLARKLADHDTAYLTEHIDVALRKIRTLIGDDALFLVVDEASYAVDMFSHDLGGASLLQLALQVWADATKGQCPIICAGIKIPQERFKDGPGSDFAWTSDTGGFDDPVQQEQYVAQFLPPNFRDSPAGRFLIARTWRWLRGRHRFTAMFVEILLYEGIEFPHACLDKYIQHALSFRAADALDLVEAEGKPPRWEKGFYPIKVRRESEENKNLFLQILWRYMATHNVAPLLGGDQVVLMYDDLARFHDTDLREIALDEPIPLLVIARTLFPFPTKPSPGKPNENPATFIRSLRRNIPRTSESLAHCLVFYLTQALGKGKGLDQIFSFPPGPPEWVKQAATLVRFYRTESDEIAWSPVAADDFESFRPLAHHTASVEETLSWLEHRVGTAFCLPHSSNADLVFAIQLADGTFTWVVLKAMVTEEPVQPAELLTILSSLQVGNLFKDADADDTTRSQFQRAFDALPNCEVLRAVCAFPIEIPADSADLHGDFDTAAIVNIFALESRSYQAMQTDFFAAIVAGVLAGHKRRSPWESSDENTLQTSRKRMKLKHFHPDEQPYVTWPQAWWDGPIVDDEEEVEAVDEAPVQTKKSATRGKGKKKAEASMKRETKAAPSKAHKLSAEKTIRSRQKMPQRSTATDVSAVPEPHAEGSKNPRPKRKAPPVDEPDVDTIDLDKTPAQNTRSRTKKT</sequence>
<keyword evidence="3" id="KW-1185">Reference proteome</keyword>
<dbReference type="AlphaFoldDB" id="A0A8H6SJE9"/>
<dbReference type="OrthoDB" id="2393824at2759"/>
<dbReference type="GeneID" id="59348059"/>
<protein>
    <submittedName>
        <fullName evidence="2">Uncharacterized protein</fullName>
    </submittedName>
</protein>
<accession>A0A8H6SJE9</accession>